<keyword evidence="9" id="KW-1185">Reference proteome</keyword>
<keyword evidence="3 7" id="KW-0812">Transmembrane</keyword>
<dbReference type="PIRSF" id="PIRSF006060">
    <property type="entry name" value="AA_transporter"/>
    <property type="match status" value="1"/>
</dbReference>
<feature type="transmembrane region" description="Helical" evidence="7">
    <location>
        <begin position="487"/>
        <end position="506"/>
    </location>
</feature>
<dbReference type="OrthoDB" id="3257095at2759"/>
<feature type="transmembrane region" description="Helical" evidence="7">
    <location>
        <begin position="334"/>
        <end position="363"/>
    </location>
</feature>
<feature type="transmembrane region" description="Helical" evidence="7">
    <location>
        <begin position="53"/>
        <end position="76"/>
    </location>
</feature>
<dbReference type="PANTHER" id="PTHR45649">
    <property type="entry name" value="AMINO-ACID PERMEASE BAT1"/>
    <property type="match status" value="1"/>
</dbReference>
<feature type="transmembrane region" description="Helical" evidence="7">
    <location>
        <begin position="247"/>
        <end position="268"/>
    </location>
</feature>
<feature type="transmembrane region" description="Helical" evidence="7">
    <location>
        <begin position="174"/>
        <end position="194"/>
    </location>
</feature>
<feature type="transmembrane region" description="Helical" evidence="7">
    <location>
        <begin position="136"/>
        <end position="162"/>
    </location>
</feature>
<feature type="transmembrane region" description="Helical" evidence="7">
    <location>
        <begin position="412"/>
        <end position="435"/>
    </location>
</feature>
<protein>
    <submittedName>
        <fullName evidence="8">Amino acid/polyamine transporter I</fullName>
    </submittedName>
</protein>
<sequence length="521" mass="56511">MEEDNKTFEMTVHGEDRSPASDAENGSMGPAGGAGALGDVRQRLDRFITLKPAVAFGLTVLSSWEGLALTFGAALLNGGPSTMVYGTIVATIGSLSLSCSLAEMASITPVVGAQYRWTSLYAPRVMSPEFWGLVQGWLTIFAWISLCAAVSFVAGTVVQGLIILNKEDYVPEAWHGTLLQWSYLLVPYLCNLFARKILPALEILGGIMHVVFFIAAVVTLTVLAPRSSAEFVFNSSLFGQSGWTNEGVQWCIGLLSITAVLTGFDGVLHLSDEIKNPPRKVPRSMILSVVINGVLALAFMITLLFCIGDVEAAVNTPTGYPIIQVYYSATKSKAGATILTIMLLIPMLISLFGVIASVSRLAWSFARDGGLPFHEFFGYTHPTLRIPLNALGLVVVVAGVLGLINLGSTEAFFAIVSLATLGLYVSYVLPILFMLMRKIKNQHPEYGPFQLGKWGIPVNIFALCYAIFIIIWLPFPATQPTTANSMNYAGPILIFVILMSLVDWFISGHKRFHVPTHYKAQ</sequence>
<dbReference type="Gene3D" id="1.20.1740.10">
    <property type="entry name" value="Amino acid/polyamine transporter I"/>
    <property type="match status" value="1"/>
</dbReference>
<dbReference type="InterPro" id="IPR002293">
    <property type="entry name" value="AA/rel_permease1"/>
</dbReference>
<organism evidence="8 9">
    <name type="scientific">Lineolata rhizophorae</name>
    <dbReference type="NCBI Taxonomy" id="578093"/>
    <lineage>
        <taxon>Eukaryota</taxon>
        <taxon>Fungi</taxon>
        <taxon>Dikarya</taxon>
        <taxon>Ascomycota</taxon>
        <taxon>Pezizomycotina</taxon>
        <taxon>Dothideomycetes</taxon>
        <taxon>Dothideomycetes incertae sedis</taxon>
        <taxon>Lineolatales</taxon>
        <taxon>Lineolataceae</taxon>
        <taxon>Lineolata</taxon>
    </lineage>
</organism>
<dbReference type="EMBL" id="MU001671">
    <property type="protein sequence ID" value="KAF2461493.1"/>
    <property type="molecule type" value="Genomic_DNA"/>
</dbReference>
<dbReference type="Pfam" id="PF13520">
    <property type="entry name" value="AA_permease_2"/>
    <property type="match status" value="1"/>
</dbReference>
<feature type="compositionally biased region" description="Basic and acidic residues" evidence="6">
    <location>
        <begin position="1"/>
        <end position="19"/>
    </location>
</feature>
<gene>
    <name evidence="8" type="ORF">BDY21DRAFT_360595</name>
</gene>
<evidence type="ECO:0000256" key="4">
    <source>
        <dbReference type="ARBA" id="ARBA00022989"/>
    </source>
</evidence>
<feature type="transmembrane region" description="Helical" evidence="7">
    <location>
        <begin position="206"/>
        <end position="227"/>
    </location>
</feature>
<accession>A0A6A6PDJ6</accession>
<evidence type="ECO:0000256" key="5">
    <source>
        <dbReference type="ARBA" id="ARBA00023136"/>
    </source>
</evidence>
<feature type="transmembrane region" description="Helical" evidence="7">
    <location>
        <begin position="88"/>
        <end position="115"/>
    </location>
</feature>
<evidence type="ECO:0000256" key="2">
    <source>
        <dbReference type="ARBA" id="ARBA00022448"/>
    </source>
</evidence>
<evidence type="ECO:0000256" key="3">
    <source>
        <dbReference type="ARBA" id="ARBA00022692"/>
    </source>
</evidence>
<feature type="transmembrane region" description="Helical" evidence="7">
    <location>
        <begin position="289"/>
        <end position="314"/>
    </location>
</feature>
<keyword evidence="4 7" id="KW-1133">Transmembrane helix</keyword>
<reference evidence="8" key="1">
    <citation type="journal article" date="2020" name="Stud. Mycol.">
        <title>101 Dothideomycetes genomes: a test case for predicting lifestyles and emergence of pathogens.</title>
        <authorList>
            <person name="Haridas S."/>
            <person name="Albert R."/>
            <person name="Binder M."/>
            <person name="Bloem J."/>
            <person name="Labutti K."/>
            <person name="Salamov A."/>
            <person name="Andreopoulos B."/>
            <person name="Baker S."/>
            <person name="Barry K."/>
            <person name="Bills G."/>
            <person name="Bluhm B."/>
            <person name="Cannon C."/>
            <person name="Castanera R."/>
            <person name="Culley D."/>
            <person name="Daum C."/>
            <person name="Ezra D."/>
            <person name="Gonzalez J."/>
            <person name="Henrissat B."/>
            <person name="Kuo A."/>
            <person name="Liang C."/>
            <person name="Lipzen A."/>
            <person name="Lutzoni F."/>
            <person name="Magnuson J."/>
            <person name="Mondo S."/>
            <person name="Nolan M."/>
            <person name="Ohm R."/>
            <person name="Pangilinan J."/>
            <person name="Park H.-J."/>
            <person name="Ramirez L."/>
            <person name="Alfaro M."/>
            <person name="Sun H."/>
            <person name="Tritt A."/>
            <person name="Yoshinaga Y."/>
            <person name="Zwiers L.-H."/>
            <person name="Turgeon B."/>
            <person name="Goodwin S."/>
            <person name="Spatafora J."/>
            <person name="Crous P."/>
            <person name="Grigoriev I."/>
        </authorList>
    </citation>
    <scope>NUCLEOTIDE SEQUENCE</scope>
    <source>
        <strain evidence="8">ATCC 16933</strain>
    </source>
</reference>
<dbReference type="GO" id="GO:0016020">
    <property type="term" value="C:membrane"/>
    <property type="evidence" value="ECO:0007669"/>
    <property type="project" value="UniProtKB-SubCell"/>
</dbReference>
<name>A0A6A6PDJ6_9PEZI</name>
<dbReference type="PANTHER" id="PTHR45649:SF5">
    <property type="entry name" value="GABA TRANSPORTER (EUROFUNG)-RELATED"/>
    <property type="match status" value="1"/>
</dbReference>
<feature type="transmembrane region" description="Helical" evidence="7">
    <location>
        <begin position="456"/>
        <end position="475"/>
    </location>
</feature>
<dbReference type="Proteomes" id="UP000799766">
    <property type="component" value="Unassembled WGS sequence"/>
</dbReference>
<evidence type="ECO:0000256" key="6">
    <source>
        <dbReference type="SAM" id="MobiDB-lite"/>
    </source>
</evidence>
<feature type="region of interest" description="Disordered" evidence="6">
    <location>
        <begin position="1"/>
        <end position="34"/>
    </location>
</feature>
<evidence type="ECO:0000256" key="7">
    <source>
        <dbReference type="SAM" id="Phobius"/>
    </source>
</evidence>
<dbReference type="AlphaFoldDB" id="A0A6A6PDJ6"/>
<keyword evidence="2" id="KW-0813">Transport</keyword>
<dbReference type="GO" id="GO:0022857">
    <property type="term" value="F:transmembrane transporter activity"/>
    <property type="evidence" value="ECO:0007669"/>
    <property type="project" value="InterPro"/>
</dbReference>
<feature type="transmembrane region" description="Helical" evidence="7">
    <location>
        <begin position="384"/>
        <end position="406"/>
    </location>
</feature>
<proteinExistence type="predicted"/>
<evidence type="ECO:0000313" key="8">
    <source>
        <dbReference type="EMBL" id="KAF2461493.1"/>
    </source>
</evidence>
<keyword evidence="5 7" id="KW-0472">Membrane</keyword>
<comment type="subcellular location">
    <subcellularLocation>
        <location evidence="1">Membrane</location>
        <topology evidence="1">Multi-pass membrane protein</topology>
    </subcellularLocation>
</comment>
<evidence type="ECO:0000256" key="1">
    <source>
        <dbReference type="ARBA" id="ARBA00004141"/>
    </source>
</evidence>
<evidence type="ECO:0000313" key="9">
    <source>
        <dbReference type="Proteomes" id="UP000799766"/>
    </source>
</evidence>